<protein>
    <recommendedName>
        <fullName evidence="3">Septum formation initiator</fullName>
    </recommendedName>
</protein>
<evidence type="ECO:0000313" key="2">
    <source>
        <dbReference type="Proteomes" id="UP001612928"/>
    </source>
</evidence>
<evidence type="ECO:0008006" key="3">
    <source>
        <dbReference type="Google" id="ProtNLM"/>
    </source>
</evidence>
<dbReference type="EMBL" id="JBITMB010000007">
    <property type="protein sequence ID" value="MFI7443917.1"/>
    <property type="molecule type" value="Genomic_DNA"/>
</dbReference>
<dbReference type="RefSeq" id="WP_101788694.1">
    <property type="nucleotide sequence ID" value="NZ_JBITMB010000007.1"/>
</dbReference>
<gene>
    <name evidence="1" type="ORF">ACIBP5_28440</name>
</gene>
<sequence>MKRLVLAWAATAVAATGAAVAVLGLLGGTLTGPSGHVLSGAEVRAALASITPAPAPRTSAVPGPATSSPSVTRVDKLVRTAGGTVIASCQGDRVTLRSWSPAQGYSVDGVEAGPGLEASVEFEPGGEGGEVEVTIRCQGGRPVTRGE</sequence>
<accession>A0ABW8AD03</accession>
<reference evidence="1 2" key="1">
    <citation type="submission" date="2024-10" db="EMBL/GenBank/DDBJ databases">
        <title>The Natural Products Discovery Center: Release of the First 8490 Sequenced Strains for Exploring Actinobacteria Biosynthetic Diversity.</title>
        <authorList>
            <person name="Kalkreuter E."/>
            <person name="Kautsar S.A."/>
            <person name="Yang D."/>
            <person name="Bader C.D."/>
            <person name="Teijaro C.N."/>
            <person name="Fluegel L."/>
            <person name="Davis C.M."/>
            <person name="Simpson J.R."/>
            <person name="Lauterbach L."/>
            <person name="Steele A.D."/>
            <person name="Gui C."/>
            <person name="Meng S."/>
            <person name="Li G."/>
            <person name="Viehrig K."/>
            <person name="Ye F."/>
            <person name="Su P."/>
            <person name="Kiefer A.F."/>
            <person name="Nichols A."/>
            <person name="Cepeda A.J."/>
            <person name="Yan W."/>
            <person name="Fan B."/>
            <person name="Jiang Y."/>
            <person name="Adhikari A."/>
            <person name="Zheng C.-J."/>
            <person name="Schuster L."/>
            <person name="Cowan T.M."/>
            <person name="Smanski M.J."/>
            <person name="Chevrette M.G."/>
            <person name="De Carvalho L.P.S."/>
            <person name="Shen B."/>
        </authorList>
    </citation>
    <scope>NUCLEOTIDE SEQUENCE [LARGE SCALE GENOMIC DNA]</scope>
    <source>
        <strain evidence="1 2">NPDC049503</strain>
    </source>
</reference>
<name>A0ABW8AD03_9ACTN</name>
<proteinExistence type="predicted"/>
<dbReference type="Proteomes" id="UP001612928">
    <property type="component" value="Unassembled WGS sequence"/>
</dbReference>
<evidence type="ECO:0000313" key="1">
    <source>
        <dbReference type="EMBL" id="MFI7443917.1"/>
    </source>
</evidence>
<keyword evidence="2" id="KW-1185">Reference proteome</keyword>
<comment type="caution">
    <text evidence="1">The sequence shown here is derived from an EMBL/GenBank/DDBJ whole genome shotgun (WGS) entry which is preliminary data.</text>
</comment>
<organism evidence="1 2">
    <name type="scientific">Nonomuraea indica</name>
    <dbReference type="NCBI Taxonomy" id="1581193"/>
    <lineage>
        <taxon>Bacteria</taxon>
        <taxon>Bacillati</taxon>
        <taxon>Actinomycetota</taxon>
        <taxon>Actinomycetes</taxon>
        <taxon>Streptosporangiales</taxon>
        <taxon>Streptosporangiaceae</taxon>
        <taxon>Nonomuraea</taxon>
    </lineage>
</organism>